<dbReference type="InterPro" id="IPR051403">
    <property type="entry name" value="NosZ/Cyto_c_oxidase_sub2"/>
</dbReference>
<dbReference type="Gene3D" id="2.60.40.420">
    <property type="entry name" value="Cupredoxins - blue copper proteins"/>
    <property type="match status" value="1"/>
</dbReference>
<feature type="domain" description="EfeO-type cupredoxin-like" evidence="5">
    <location>
        <begin position="45"/>
        <end position="130"/>
    </location>
</feature>
<organism evidence="6 7">
    <name type="scientific">Candidatus Staskawiczbacteria bacterium RIFOXYC1_FULL_38_18</name>
    <dbReference type="NCBI Taxonomy" id="1802229"/>
    <lineage>
        <taxon>Bacteria</taxon>
        <taxon>Candidatus Staskawicziibacteriota</taxon>
    </lineage>
</organism>
<dbReference type="Pfam" id="PF13473">
    <property type="entry name" value="Cupredoxin_1"/>
    <property type="match status" value="1"/>
</dbReference>
<evidence type="ECO:0000259" key="5">
    <source>
        <dbReference type="Pfam" id="PF13473"/>
    </source>
</evidence>
<accession>A0A1G2JBY6</accession>
<dbReference type="GO" id="GO:0046872">
    <property type="term" value="F:metal ion binding"/>
    <property type="evidence" value="ECO:0007669"/>
    <property type="project" value="UniProtKB-KW"/>
</dbReference>
<dbReference type="STRING" id="1802229.A2401_01155"/>
<dbReference type="Proteomes" id="UP000177751">
    <property type="component" value="Unassembled WGS sequence"/>
</dbReference>
<evidence type="ECO:0000256" key="2">
    <source>
        <dbReference type="ARBA" id="ARBA00022723"/>
    </source>
</evidence>
<keyword evidence="2" id="KW-0479">Metal-binding</keyword>
<proteinExistence type="predicted"/>
<keyword evidence="4" id="KW-1133">Transmembrane helix</keyword>
<protein>
    <recommendedName>
        <fullName evidence="5">EfeO-type cupredoxin-like domain-containing protein</fullName>
    </recommendedName>
</protein>
<keyword evidence="3" id="KW-0186">Copper</keyword>
<evidence type="ECO:0000313" key="6">
    <source>
        <dbReference type="EMBL" id="OGZ84639.1"/>
    </source>
</evidence>
<dbReference type="EMBL" id="MHPP01000014">
    <property type="protein sequence ID" value="OGZ84639.1"/>
    <property type="molecule type" value="Genomic_DNA"/>
</dbReference>
<evidence type="ECO:0000256" key="4">
    <source>
        <dbReference type="SAM" id="Phobius"/>
    </source>
</evidence>
<comment type="caution">
    <text evidence="6">The sequence shown here is derived from an EMBL/GenBank/DDBJ whole genome shotgun (WGS) entry which is preliminary data.</text>
</comment>
<dbReference type="SUPFAM" id="SSF49503">
    <property type="entry name" value="Cupredoxins"/>
    <property type="match status" value="1"/>
</dbReference>
<dbReference type="PANTHER" id="PTHR42838:SF2">
    <property type="entry name" value="NITROUS-OXIDE REDUCTASE"/>
    <property type="match status" value="1"/>
</dbReference>
<dbReference type="AlphaFoldDB" id="A0A1G2JBY6"/>
<gene>
    <name evidence="6" type="ORF">A2401_01155</name>
</gene>
<reference evidence="6 7" key="1">
    <citation type="journal article" date="2016" name="Nat. Commun.">
        <title>Thousands of microbial genomes shed light on interconnected biogeochemical processes in an aquifer system.</title>
        <authorList>
            <person name="Anantharaman K."/>
            <person name="Brown C.T."/>
            <person name="Hug L.A."/>
            <person name="Sharon I."/>
            <person name="Castelle C.J."/>
            <person name="Probst A.J."/>
            <person name="Thomas B.C."/>
            <person name="Singh A."/>
            <person name="Wilkins M.J."/>
            <person name="Karaoz U."/>
            <person name="Brodie E.L."/>
            <person name="Williams K.H."/>
            <person name="Hubbard S.S."/>
            <person name="Banfield J.F."/>
        </authorList>
    </citation>
    <scope>NUCLEOTIDE SEQUENCE [LARGE SCALE GENOMIC DNA]</scope>
</reference>
<keyword evidence="4" id="KW-0812">Transmembrane</keyword>
<dbReference type="GO" id="GO:0030313">
    <property type="term" value="C:cell envelope"/>
    <property type="evidence" value="ECO:0007669"/>
    <property type="project" value="UniProtKB-SubCell"/>
</dbReference>
<comment type="subcellular location">
    <subcellularLocation>
        <location evidence="1">Cell envelope</location>
    </subcellularLocation>
</comment>
<dbReference type="InterPro" id="IPR008972">
    <property type="entry name" value="Cupredoxin"/>
</dbReference>
<keyword evidence="4" id="KW-0472">Membrane</keyword>
<evidence type="ECO:0000256" key="3">
    <source>
        <dbReference type="ARBA" id="ARBA00023008"/>
    </source>
</evidence>
<feature type="transmembrane region" description="Helical" evidence="4">
    <location>
        <begin position="6"/>
        <end position="22"/>
    </location>
</feature>
<evidence type="ECO:0000313" key="7">
    <source>
        <dbReference type="Proteomes" id="UP000177751"/>
    </source>
</evidence>
<dbReference type="PANTHER" id="PTHR42838">
    <property type="entry name" value="CYTOCHROME C OXIDASE SUBUNIT II"/>
    <property type="match status" value="1"/>
</dbReference>
<name>A0A1G2JBY6_9BACT</name>
<evidence type="ECO:0000256" key="1">
    <source>
        <dbReference type="ARBA" id="ARBA00004196"/>
    </source>
</evidence>
<sequence>MKNNLIILSVIVVAVAGIYFLSSGPKSGSQNYLSGETVAVASLNQQNQVMFSIDAKRWQFTPDIIRVKKGQNVKIIINNTDTVHGINLPEFNAISDDSIEFTASKTGEFTFFCKNFCGEGHTGMTGKIIVSE</sequence>
<dbReference type="InterPro" id="IPR028096">
    <property type="entry name" value="EfeO_Cupredoxin"/>
</dbReference>